<organism evidence="1 2">
    <name type="scientific">Racocetra persica</name>
    <dbReference type="NCBI Taxonomy" id="160502"/>
    <lineage>
        <taxon>Eukaryota</taxon>
        <taxon>Fungi</taxon>
        <taxon>Fungi incertae sedis</taxon>
        <taxon>Mucoromycota</taxon>
        <taxon>Glomeromycotina</taxon>
        <taxon>Glomeromycetes</taxon>
        <taxon>Diversisporales</taxon>
        <taxon>Gigasporaceae</taxon>
        <taxon>Racocetra</taxon>
    </lineage>
</organism>
<accession>A0ACA9KV96</accession>
<keyword evidence="2" id="KW-1185">Reference proteome</keyword>
<feature type="non-terminal residue" evidence="1">
    <location>
        <position position="1"/>
    </location>
</feature>
<name>A0ACA9KV96_9GLOM</name>
<dbReference type="Proteomes" id="UP000789920">
    <property type="component" value="Unassembled WGS sequence"/>
</dbReference>
<comment type="caution">
    <text evidence="1">The sequence shown here is derived from an EMBL/GenBank/DDBJ whole genome shotgun (WGS) entry which is preliminary data.</text>
</comment>
<evidence type="ECO:0000313" key="2">
    <source>
        <dbReference type="Proteomes" id="UP000789920"/>
    </source>
</evidence>
<reference evidence="1" key="1">
    <citation type="submission" date="2021-06" db="EMBL/GenBank/DDBJ databases">
        <authorList>
            <person name="Kallberg Y."/>
            <person name="Tangrot J."/>
            <person name="Rosling A."/>
        </authorList>
    </citation>
    <scope>NUCLEOTIDE SEQUENCE</scope>
    <source>
        <strain evidence="1">MA461A</strain>
    </source>
</reference>
<dbReference type="EMBL" id="CAJVQC010001524">
    <property type="protein sequence ID" value="CAG8495858.1"/>
    <property type="molecule type" value="Genomic_DNA"/>
</dbReference>
<proteinExistence type="predicted"/>
<evidence type="ECO:0000313" key="1">
    <source>
        <dbReference type="EMBL" id="CAG8495858.1"/>
    </source>
</evidence>
<gene>
    <name evidence="1" type="ORF">RPERSI_LOCUS1599</name>
</gene>
<protein>
    <submittedName>
        <fullName evidence="1">11042_t:CDS:1</fullName>
    </submittedName>
</protein>
<sequence>AYTTVNTKNGYNKYQDAIHETIYRSNHKVISLGVIYTAKNDFAKVDMILSISIDRWSGLSM</sequence>